<protein>
    <submittedName>
        <fullName evidence="7">Calcium/sodium antiporter</fullName>
    </submittedName>
</protein>
<dbReference type="EMBL" id="JAUHJS010000007">
    <property type="protein sequence ID" value="MDN4166650.1"/>
    <property type="molecule type" value="Genomic_DNA"/>
</dbReference>
<accession>A0ABT8F882</accession>
<feature type="domain" description="Sodium/calcium exchanger membrane region" evidence="6">
    <location>
        <begin position="4"/>
        <end position="152"/>
    </location>
</feature>
<gene>
    <name evidence="7" type="ORF">QWY31_14160</name>
</gene>
<evidence type="ECO:0000256" key="5">
    <source>
        <dbReference type="SAM" id="Phobius"/>
    </source>
</evidence>
<feature type="transmembrane region" description="Helical" evidence="5">
    <location>
        <begin position="302"/>
        <end position="318"/>
    </location>
</feature>
<comment type="caution">
    <text evidence="7">The sequence shown here is derived from an EMBL/GenBank/DDBJ whole genome shotgun (WGS) entry which is preliminary data.</text>
</comment>
<dbReference type="Proteomes" id="UP001168552">
    <property type="component" value="Unassembled WGS sequence"/>
</dbReference>
<feature type="transmembrane region" description="Helical" evidence="5">
    <location>
        <begin position="210"/>
        <end position="233"/>
    </location>
</feature>
<evidence type="ECO:0000256" key="4">
    <source>
        <dbReference type="ARBA" id="ARBA00023136"/>
    </source>
</evidence>
<dbReference type="Pfam" id="PF01699">
    <property type="entry name" value="Na_Ca_ex"/>
    <property type="match status" value="2"/>
</dbReference>
<evidence type="ECO:0000313" key="8">
    <source>
        <dbReference type="Proteomes" id="UP001168552"/>
    </source>
</evidence>
<feature type="transmembrane region" description="Helical" evidence="5">
    <location>
        <begin position="68"/>
        <end position="93"/>
    </location>
</feature>
<evidence type="ECO:0000256" key="2">
    <source>
        <dbReference type="ARBA" id="ARBA00022692"/>
    </source>
</evidence>
<evidence type="ECO:0000259" key="6">
    <source>
        <dbReference type="Pfam" id="PF01699"/>
    </source>
</evidence>
<keyword evidence="3 5" id="KW-1133">Transmembrane helix</keyword>
<organism evidence="7 8">
    <name type="scientific">Shiella aurantiaca</name>
    <dbReference type="NCBI Taxonomy" id="3058365"/>
    <lineage>
        <taxon>Bacteria</taxon>
        <taxon>Pseudomonadati</taxon>
        <taxon>Bacteroidota</taxon>
        <taxon>Cytophagia</taxon>
        <taxon>Cytophagales</taxon>
        <taxon>Shiellaceae</taxon>
        <taxon>Shiella</taxon>
    </lineage>
</organism>
<dbReference type="NCBIfam" id="TIGR00367">
    <property type="entry name" value="calcium/sodium antiporter"/>
    <property type="match status" value="1"/>
</dbReference>
<feature type="transmembrane region" description="Helical" evidence="5">
    <location>
        <begin position="38"/>
        <end position="56"/>
    </location>
</feature>
<comment type="subcellular location">
    <subcellularLocation>
        <location evidence="1">Membrane</location>
        <topology evidence="1">Multi-pass membrane protein</topology>
    </subcellularLocation>
</comment>
<feature type="transmembrane region" description="Helical" evidence="5">
    <location>
        <begin position="270"/>
        <end position="290"/>
    </location>
</feature>
<feature type="domain" description="Sodium/calcium exchanger membrane region" evidence="6">
    <location>
        <begin position="177"/>
        <end position="317"/>
    </location>
</feature>
<evidence type="ECO:0000256" key="3">
    <source>
        <dbReference type="ARBA" id="ARBA00022989"/>
    </source>
</evidence>
<sequence>MLLSLVLIVIGFVLLIKGADFLVSGASSLAKKANISELTIGLTVVALGTSAPELVVNLISSVNGHTDVVFGNIIGSNIFNIFLILGVAGVIYPLSVQKNSVWKEIPFSLAITVFLFFVLNDRMIIGGDFNRLSQIEGLLLLVLFVGFMVYVIANSTNTMEQEEIDPIPSFSNTKNGLLITGGLVGLVIGGKMVVDNAVTIAEYYQVSQKMIGLTIIAAGTSLPELATSAVAAFKKRSDIAVGNVIGSNIFNILFVLAISSTIKPLNFDTALNIDIYVLLIGTTMLFLFMFTLAKKRLDRWEAALFLVGFFIYMVYLFIRK</sequence>
<dbReference type="InterPro" id="IPR004837">
    <property type="entry name" value="NaCa_Exmemb"/>
</dbReference>
<name>A0ABT8F882_9BACT</name>
<dbReference type="PANTHER" id="PTHR10846:SF8">
    <property type="entry name" value="INNER MEMBRANE PROTEIN YRBG"/>
    <property type="match status" value="1"/>
</dbReference>
<feature type="transmembrane region" description="Helical" evidence="5">
    <location>
        <begin position="137"/>
        <end position="156"/>
    </location>
</feature>
<feature type="transmembrane region" description="Helical" evidence="5">
    <location>
        <begin position="239"/>
        <end position="258"/>
    </location>
</feature>
<dbReference type="PANTHER" id="PTHR10846">
    <property type="entry name" value="SODIUM/POTASSIUM/CALCIUM EXCHANGER"/>
    <property type="match status" value="1"/>
</dbReference>
<dbReference type="InterPro" id="IPR044880">
    <property type="entry name" value="NCX_ion-bd_dom_sf"/>
</dbReference>
<keyword evidence="4 5" id="KW-0472">Membrane</keyword>
<proteinExistence type="predicted"/>
<feature type="transmembrane region" description="Helical" evidence="5">
    <location>
        <begin position="105"/>
        <end position="125"/>
    </location>
</feature>
<dbReference type="InterPro" id="IPR004481">
    <property type="entry name" value="K/Na/Ca-exchanger"/>
</dbReference>
<feature type="transmembrane region" description="Helical" evidence="5">
    <location>
        <begin position="176"/>
        <end position="198"/>
    </location>
</feature>
<keyword evidence="8" id="KW-1185">Reference proteome</keyword>
<evidence type="ECO:0000256" key="1">
    <source>
        <dbReference type="ARBA" id="ARBA00004141"/>
    </source>
</evidence>
<evidence type="ECO:0000313" key="7">
    <source>
        <dbReference type="EMBL" id="MDN4166650.1"/>
    </source>
</evidence>
<keyword evidence="2 5" id="KW-0812">Transmembrane</keyword>
<reference evidence="7" key="1">
    <citation type="submission" date="2023-06" db="EMBL/GenBank/DDBJ databases">
        <title>Cytophagales bacterium Strain LB-30, isolated from soil.</title>
        <authorList>
            <person name="Liu B."/>
        </authorList>
    </citation>
    <scope>NUCLEOTIDE SEQUENCE</scope>
    <source>
        <strain evidence="7">LB-30</strain>
    </source>
</reference>
<dbReference type="Gene3D" id="1.20.1420.30">
    <property type="entry name" value="NCX, central ion-binding region"/>
    <property type="match status" value="1"/>
</dbReference>